<dbReference type="NCBIfam" id="TIGR00709">
    <property type="entry name" value="dat"/>
    <property type="match status" value="1"/>
</dbReference>
<comment type="similarity">
    <text evidence="2 6">Belongs to the class-III pyridoxal-phosphate-dependent aminotransferase family.</text>
</comment>
<dbReference type="STRING" id="699431.SY89_01949"/>
<dbReference type="GO" id="GO:0030170">
    <property type="term" value="F:pyridoxal phosphate binding"/>
    <property type="evidence" value="ECO:0007669"/>
    <property type="project" value="InterPro"/>
</dbReference>
<dbReference type="Gene3D" id="3.40.640.10">
    <property type="entry name" value="Type I PLP-dependent aspartate aminotransferase-like (Major domain)"/>
    <property type="match status" value="1"/>
</dbReference>
<evidence type="ECO:0000256" key="5">
    <source>
        <dbReference type="ARBA" id="ARBA00022898"/>
    </source>
</evidence>
<reference evidence="8" key="1">
    <citation type="submission" date="2013-11" db="EMBL/GenBank/DDBJ databases">
        <authorList>
            <person name="Hoang H.T."/>
            <person name="Killian M.L."/>
            <person name="Madson D.M."/>
            <person name="Arruda P.H.E."/>
            <person name="Sun D."/>
            <person name="Schwartz K.J."/>
            <person name="Yoon K."/>
        </authorList>
    </citation>
    <scope>NUCLEOTIDE SEQUENCE [LARGE SCALE GENOMIC DNA]</scope>
    <source>
        <strain evidence="8">CDK2</strain>
    </source>
</reference>
<evidence type="ECO:0000256" key="4">
    <source>
        <dbReference type="ARBA" id="ARBA00022679"/>
    </source>
</evidence>
<name>A0A0P7GPY3_9EURY</name>
<keyword evidence="4" id="KW-0808">Transferase</keyword>
<proteinExistence type="inferred from homology"/>
<dbReference type="InterPro" id="IPR015421">
    <property type="entry name" value="PyrdxlP-dep_Trfase_major"/>
</dbReference>
<dbReference type="OrthoDB" id="85346at2157"/>
<dbReference type="GO" id="GO:0042286">
    <property type="term" value="F:glutamate-1-semialdehyde 2,1-aminomutase activity"/>
    <property type="evidence" value="ECO:0007669"/>
    <property type="project" value="UniProtKB-EC"/>
</dbReference>
<sequence length="416" mass="43896">MAAERAEGVELIDVEGEHYIDCLAGAGSIPLGHNHPAIVDAIEGVLDDAAPTHTLDITTPQREAFLDSLLPTLPAELREHARVQFCSPAGTDAVEASLKLMQKATGNRDVIAFRGAYHGMTAGSMALMGDTDPREGVAVPGNVHHEPFPYDYRPPLGIGGAAEHEALATEFETLLTDPESGVGDPAAVIVEPIQGEGGSLPAPDGWLREIRRITREQGVPLILDEIQAGVGRTGEMYAFEHADIVPDAVLLSKAVGGGVPLSVLVYRERFDEWESGDHVGTFRGHQLGMAAGRAALDYVVENDLPGHAAEMGARLLDHLDATAAGRPELADVRGRGLLLGVEVVDPTAAATPTGAQPPDAELAEEIQRACFDRGLVVERGGREGATVRFLPPLVISEAEIDTVGERFDAAVSAALD</sequence>
<dbReference type="PROSITE" id="PS00600">
    <property type="entry name" value="AA_TRANSFER_CLASS_3"/>
    <property type="match status" value="1"/>
</dbReference>
<protein>
    <submittedName>
        <fullName evidence="7">Glutamate-1-semialdehyde 2,1-aminomutase</fullName>
        <ecNumber evidence="7">5.4.3.8</ecNumber>
    </submittedName>
</protein>
<evidence type="ECO:0000256" key="3">
    <source>
        <dbReference type="ARBA" id="ARBA00022576"/>
    </source>
</evidence>
<dbReference type="Proteomes" id="UP000050535">
    <property type="component" value="Unassembled WGS sequence"/>
</dbReference>
<evidence type="ECO:0000256" key="6">
    <source>
        <dbReference type="RuleBase" id="RU003560"/>
    </source>
</evidence>
<accession>A0A0P7GPY3</accession>
<dbReference type="PATRIC" id="fig|699431.3.peg.2000"/>
<dbReference type="InterPro" id="IPR049704">
    <property type="entry name" value="Aminotrans_3_PPA_site"/>
</dbReference>
<dbReference type="EC" id="5.4.3.8" evidence="7"/>
<evidence type="ECO:0000313" key="8">
    <source>
        <dbReference type="Proteomes" id="UP000050535"/>
    </source>
</evidence>
<gene>
    <name evidence="7" type="primary">hemL_2</name>
    <name evidence="7" type="ORF">SY89_01949</name>
</gene>
<keyword evidence="5 6" id="KW-0663">Pyridoxal phosphate</keyword>
<dbReference type="InterPro" id="IPR005814">
    <property type="entry name" value="Aminotrans_3"/>
</dbReference>
<dbReference type="AlphaFoldDB" id="A0A0P7GPY3"/>
<keyword evidence="8" id="KW-1185">Reference proteome</keyword>
<dbReference type="Pfam" id="PF00202">
    <property type="entry name" value="Aminotran_3"/>
    <property type="match status" value="1"/>
</dbReference>
<dbReference type="EMBL" id="LGUC01000001">
    <property type="protein sequence ID" value="KPN31206.1"/>
    <property type="molecule type" value="Genomic_DNA"/>
</dbReference>
<dbReference type="PIRSF" id="PIRSF000521">
    <property type="entry name" value="Transaminase_4ab_Lys_Orn"/>
    <property type="match status" value="1"/>
</dbReference>
<dbReference type="Gene3D" id="3.90.1150.10">
    <property type="entry name" value="Aspartate Aminotransferase, domain 1"/>
    <property type="match status" value="1"/>
</dbReference>
<dbReference type="InterPro" id="IPR015422">
    <property type="entry name" value="PyrdxlP-dep_Trfase_small"/>
</dbReference>
<dbReference type="InterPro" id="IPR015424">
    <property type="entry name" value="PyrdxlP-dep_Trfase"/>
</dbReference>
<keyword evidence="7" id="KW-0413">Isomerase</keyword>
<evidence type="ECO:0000256" key="2">
    <source>
        <dbReference type="ARBA" id="ARBA00008954"/>
    </source>
</evidence>
<evidence type="ECO:0000313" key="7">
    <source>
        <dbReference type="EMBL" id="KPN31206.1"/>
    </source>
</evidence>
<dbReference type="PANTHER" id="PTHR43552:SF1">
    <property type="entry name" value="DIAMINOBUTYRATE--2-OXOGLUTARATE AMINOTRANSFERASE"/>
    <property type="match status" value="1"/>
</dbReference>
<dbReference type="InterPro" id="IPR004637">
    <property type="entry name" value="Dat"/>
</dbReference>
<evidence type="ECO:0000256" key="1">
    <source>
        <dbReference type="ARBA" id="ARBA00001933"/>
    </source>
</evidence>
<dbReference type="CDD" id="cd00610">
    <property type="entry name" value="OAT_like"/>
    <property type="match status" value="1"/>
</dbReference>
<dbReference type="PANTHER" id="PTHR43552">
    <property type="entry name" value="DIAMINOBUTYRATE--2-OXOGLUTARATE AMINOTRANSFERASE"/>
    <property type="match status" value="1"/>
</dbReference>
<dbReference type="GO" id="GO:0008483">
    <property type="term" value="F:transaminase activity"/>
    <property type="evidence" value="ECO:0007669"/>
    <property type="project" value="UniProtKB-KW"/>
</dbReference>
<dbReference type="SUPFAM" id="SSF53383">
    <property type="entry name" value="PLP-dependent transferases"/>
    <property type="match status" value="1"/>
</dbReference>
<comment type="caution">
    <text evidence="7">The sequence shown here is derived from an EMBL/GenBank/DDBJ whole genome shotgun (WGS) entry which is preliminary data.</text>
</comment>
<comment type="cofactor">
    <cofactor evidence="1">
        <name>pyridoxal 5'-phosphate</name>
        <dbReference type="ChEBI" id="CHEBI:597326"/>
    </cofactor>
</comment>
<organism evidence="7 8">
    <name type="scientific">Halolamina pelagica</name>
    <dbReference type="NCBI Taxonomy" id="699431"/>
    <lineage>
        <taxon>Archaea</taxon>
        <taxon>Methanobacteriati</taxon>
        <taxon>Methanobacteriota</taxon>
        <taxon>Stenosarchaea group</taxon>
        <taxon>Halobacteria</taxon>
        <taxon>Halobacteriales</taxon>
        <taxon>Haloferacaceae</taxon>
    </lineage>
</organism>
<keyword evidence="3" id="KW-0032">Aminotransferase</keyword>